<organism evidence="1">
    <name type="scientific">bioreactor metagenome</name>
    <dbReference type="NCBI Taxonomy" id="1076179"/>
    <lineage>
        <taxon>unclassified sequences</taxon>
        <taxon>metagenomes</taxon>
        <taxon>ecological metagenomes</taxon>
    </lineage>
</organism>
<sequence>MTTLHKPFCLFEYDVRNFHMSLSRLIKSRGNHFSPDTTCHVCNLFGAFINQKHNHIHLRMVVCNCICNILQKDSLSGFGLSYNKPPLTFTYWRKHIHNPCRKTVMAIGCDIELLVWEQWSQKIKRNPVPNELGTPSIDLFYLYQRKVFIPLFWRLNLSGK</sequence>
<dbReference type="EMBL" id="VSSQ01131148">
    <property type="protein sequence ID" value="MPN58452.1"/>
    <property type="molecule type" value="Genomic_DNA"/>
</dbReference>
<protein>
    <submittedName>
        <fullName evidence="1">Uncharacterized protein</fullName>
    </submittedName>
</protein>
<name>A0A645J5P4_9ZZZZ</name>
<proteinExistence type="predicted"/>
<accession>A0A645J5P4</accession>
<comment type="caution">
    <text evidence="1">The sequence shown here is derived from an EMBL/GenBank/DDBJ whole genome shotgun (WGS) entry which is preliminary data.</text>
</comment>
<evidence type="ECO:0000313" key="1">
    <source>
        <dbReference type="EMBL" id="MPN58452.1"/>
    </source>
</evidence>
<gene>
    <name evidence="1" type="ORF">SDC9_206157</name>
</gene>
<dbReference type="AlphaFoldDB" id="A0A645J5P4"/>
<reference evidence="1" key="1">
    <citation type="submission" date="2019-08" db="EMBL/GenBank/DDBJ databases">
        <authorList>
            <person name="Kucharzyk K."/>
            <person name="Murdoch R.W."/>
            <person name="Higgins S."/>
            <person name="Loffler F."/>
        </authorList>
    </citation>
    <scope>NUCLEOTIDE SEQUENCE</scope>
</reference>